<dbReference type="PANTHER" id="PTHR43329">
    <property type="entry name" value="EPOXIDE HYDROLASE"/>
    <property type="match status" value="1"/>
</dbReference>
<dbReference type="SUPFAM" id="SSF53474">
    <property type="entry name" value="alpha/beta-Hydrolases"/>
    <property type="match status" value="1"/>
</dbReference>
<dbReference type="OrthoDB" id="408373at2759"/>
<evidence type="ECO:0000256" key="2">
    <source>
        <dbReference type="ARBA" id="ARBA00038334"/>
    </source>
</evidence>
<dbReference type="Pfam" id="PF00561">
    <property type="entry name" value="Abhydrolase_1"/>
    <property type="match status" value="1"/>
</dbReference>
<organism evidence="4 5">
    <name type="scientific">Phanerochaete carnosa (strain HHB-10118-sp)</name>
    <name type="common">White-rot fungus</name>
    <name type="synonym">Peniophora carnosa</name>
    <dbReference type="NCBI Taxonomy" id="650164"/>
    <lineage>
        <taxon>Eukaryota</taxon>
        <taxon>Fungi</taxon>
        <taxon>Dikarya</taxon>
        <taxon>Basidiomycota</taxon>
        <taxon>Agaricomycotina</taxon>
        <taxon>Agaricomycetes</taxon>
        <taxon>Polyporales</taxon>
        <taxon>Phanerochaetaceae</taxon>
        <taxon>Phanerochaete</taxon>
    </lineage>
</organism>
<feature type="domain" description="AB hydrolase-1" evidence="3">
    <location>
        <begin position="29"/>
        <end position="143"/>
    </location>
</feature>
<reference evidence="4 5" key="1">
    <citation type="journal article" date="2012" name="BMC Genomics">
        <title>Comparative genomics of the white-rot fungi, Phanerochaete carnosa and P. chrysosporium, to elucidate the genetic basis of the distinct wood types they colonize.</title>
        <authorList>
            <person name="Suzuki H."/>
            <person name="MacDonald J."/>
            <person name="Syed K."/>
            <person name="Salamov A."/>
            <person name="Hori C."/>
            <person name="Aerts A."/>
            <person name="Henrissat B."/>
            <person name="Wiebenga A."/>
            <person name="vanKuyk P.A."/>
            <person name="Barry K."/>
            <person name="Lindquist E."/>
            <person name="LaButti K."/>
            <person name="Lapidus A."/>
            <person name="Lucas S."/>
            <person name="Coutinho P."/>
            <person name="Gong Y."/>
            <person name="Samejima M."/>
            <person name="Mahadevan R."/>
            <person name="Abou-Zaid M."/>
            <person name="de Vries R.P."/>
            <person name="Igarashi K."/>
            <person name="Yadav J.S."/>
            <person name="Grigoriev I.V."/>
            <person name="Master E.R."/>
        </authorList>
    </citation>
    <scope>NUCLEOTIDE SEQUENCE [LARGE SCALE GENOMIC DNA]</scope>
    <source>
        <strain evidence="4 5">HHB-10118-sp</strain>
    </source>
</reference>
<gene>
    <name evidence="4" type="ORF">PHACADRAFT_104575</name>
</gene>
<proteinExistence type="inferred from homology"/>
<dbReference type="EMBL" id="JH930478">
    <property type="protein sequence ID" value="EKM50572.1"/>
    <property type="molecule type" value="Genomic_DNA"/>
</dbReference>
<dbReference type="RefSeq" id="XP_007400843.1">
    <property type="nucleotide sequence ID" value="XM_007400781.1"/>
</dbReference>
<keyword evidence="1" id="KW-0378">Hydrolase</keyword>
<dbReference type="KEGG" id="pco:PHACADRAFT_104575"/>
<comment type="similarity">
    <text evidence="2">Belongs to the AB hydrolase superfamily. Epoxide hydrolase family.</text>
</comment>
<dbReference type="Proteomes" id="UP000008370">
    <property type="component" value="Unassembled WGS sequence"/>
</dbReference>
<dbReference type="PRINTS" id="PR00412">
    <property type="entry name" value="EPOXHYDRLASE"/>
</dbReference>
<dbReference type="STRING" id="650164.K5WJY3"/>
<dbReference type="InterPro" id="IPR000639">
    <property type="entry name" value="Epox_hydrolase-like"/>
</dbReference>
<dbReference type="AlphaFoldDB" id="K5WJY3"/>
<dbReference type="Gene3D" id="3.40.50.1820">
    <property type="entry name" value="alpha/beta hydrolase"/>
    <property type="match status" value="1"/>
</dbReference>
<evidence type="ECO:0000313" key="5">
    <source>
        <dbReference type="Proteomes" id="UP000008370"/>
    </source>
</evidence>
<keyword evidence="5" id="KW-1185">Reference proteome</keyword>
<sequence>MDPSLYKDTITSRRLTYHYYFSPARPSKPTLLLCHGFHSTAYDWRRIVPHLKEKGYGILAPDMLGFGETAKPTDPAAYVPSLISRDIVDILDAENLEKVVAIGHDWGSKAVSRLANYYPERFLAYAFFAVPFMGITPPTDFQISLDYLKQKYGYEIYGYWSFFSAPDADEVIQAHIDSFVSISFPYDPTIWKTRLAPTGALRRSLLEDYVAPRPSYLSEEDKKHFVETFRRSGFEAPTCWYKVMTSQLSAKDDGQIPFERALPPMSAPLYFGAAKQDYICLPKIGYAVFGSDGFSKHSVTKKEYDADHWLILSKPDEIAHDLNAWIESTVATKAHL</sequence>
<evidence type="ECO:0000256" key="1">
    <source>
        <dbReference type="ARBA" id="ARBA00022801"/>
    </source>
</evidence>
<evidence type="ECO:0000313" key="4">
    <source>
        <dbReference type="EMBL" id="EKM50572.1"/>
    </source>
</evidence>
<dbReference type="HOGENOM" id="CLU_020336_7_0_1"/>
<protein>
    <recommendedName>
        <fullName evidence="3">AB hydrolase-1 domain-containing protein</fullName>
    </recommendedName>
</protein>
<dbReference type="GO" id="GO:0016787">
    <property type="term" value="F:hydrolase activity"/>
    <property type="evidence" value="ECO:0007669"/>
    <property type="project" value="UniProtKB-KW"/>
</dbReference>
<accession>K5WJY3</accession>
<dbReference type="InterPro" id="IPR000073">
    <property type="entry name" value="AB_hydrolase_1"/>
</dbReference>
<evidence type="ECO:0000259" key="3">
    <source>
        <dbReference type="Pfam" id="PF00561"/>
    </source>
</evidence>
<dbReference type="InParanoid" id="K5WJY3"/>
<dbReference type="GeneID" id="18907321"/>
<name>K5WJY3_PHACS</name>
<dbReference type="InterPro" id="IPR029058">
    <property type="entry name" value="AB_hydrolase_fold"/>
</dbReference>